<feature type="signal peptide" evidence="1">
    <location>
        <begin position="1"/>
        <end position="25"/>
    </location>
</feature>
<dbReference type="AlphaFoldDB" id="A0AAE0GMD0"/>
<evidence type="ECO:0000313" key="2">
    <source>
        <dbReference type="EMBL" id="KAK3280678.1"/>
    </source>
</evidence>
<dbReference type="EMBL" id="LGRX02004303">
    <property type="protein sequence ID" value="KAK3280678.1"/>
    <property type="molecule type" value="Genomic_DNA"/>
</dbReference>
<accession>A0AAE0GMD0</accession>
<gene>
    <name evidence="2" type="ORF">CYMTET_11498</name>
</gene>
<comment type="caution">
    <text evidence="2">The sequence shown here is derived from an EMBL/GenBank/DDBJ whole genome shotgun (WGS) entry which is preliminary data.</text>
</comment>
<dbReference type="PANTHER" id="PTHR14387:SF0">
    <property type="entry name" value="DUF2428 DOMAIN-CONTAINING PROTEIN"/>
    <property type="match status" value="1"/>
</dbReference>
<dbReference type="GO" id="GO:0030488">
    <property type="term" value="P:tRNA methylation"/>
    <property type="evidence" value="ECO:0007669"/>
    <property type="project" value="TreeGrafter"/>
</dbReference>
<protein>
    <submittedName>
        <fullName evidence="2">Uncharacterized protein</fullName>
    </submittedName>
</protein>
<feature type="chain" id="PRO_5041907487" evidence="1">
    <location>
        <begin position="26"/>
        <end position="318"/>
    </location>
</feature>
<evidence type="ECO:0000313" key="3">
    <source>
        <dbReference type="Proteomes" id="UP001190700"/>
    </source>
</evidence>
<dbReference type="GO" id="GO:0005829">
    <property type="term" value="C:cytosol"/>
    <property type="evidence" value="ECO:0007669"/>
    <property type="project" value="TreeGrafter"/>
</dbReference>
<proteinExistence type="predicted"/>
<name>A0AAE0GMD0_9CHLO</name>
<keyword evidence="1" id="KW-0732">Signal</keyword>
<keyword evidence="3" id="KW-1185">Reference proteome</keyword>
<organism evidence="2 3">
    <name type="scientific">Cymbomonas tetramitiformis</name>
    <dbReference type="NCBI Taxonomy" id="36881"/>
    <lineage>
        <taxon>Eukaryota</taxon>
        <taxon>Viridiplantae</taxon>
        <taxon>Chlorophyta</taxon>
        <taxon>Pyramimonadophyceae</taxon>
        <taxon>Pyramimonadales</taxon>
        <taxon>Pyramimonadaceae</taxon>
        <taxon>Cymbomonas</taxon>
    </lineage>
</organism>
<dbReference type="InterPro" id="IPR051954">
    <property type="entry name" value="tRNA_methyltransferase_THADA"/>
</dbReference>
<dbReference type="PANTHER" id="PTHR14387">
    <property type="entry name" value="THADA/DEATH RECEPTOR INTERACTING PROTEIN"/>
    <property type="match status" value="1"/>
</dbReference>
<reference evidence="2 3" key="1">
    <citation type="journal article" date="2015" name="Genome Biol. Evol.">
        <title>Comparative Genomics of a Bacterivorous Green Alga Reveals Evolutionary Causalities and Consequences of Phago-Mixotrophic Mode of Nutrition.</title>
        <authorList>
            <person name="Burns J.A."/>
            <person name="Paasch A."/>
            <person name="Narechania A."/>
            <person name="Kim E."/>
        </authorList>
    </citation>
    <scope>NUCLEOTIDE SEQUENCE [LARGE SCALE GENOMIC DNA]</scope>
    <source>
        <strain evidence="2 3">PLY_AMNH</strain>
    </source>
</reference>
<dbReference type="Proteomes" id="UP001190700">
    <property type="component" value="Unassembled WGS sequence"/>
</dbReference>
<evidence type="ECO:0000256" key="1">
    <source>
        <dbReference type="SAM" id="SignalP"/>
    </source>
</evidence>
<sequence length="318" mass="33437">MRGRGPHRGVKALLVLAGVSAVVEAATGGVTISPPDMEACQEALSSLYYLLQRYKPVISDSRIDGGEFRSVVLLLTRILQTAALSREATVAAGIAFIAVVRSADTLVVTHEPEDAAPSLALPLEACQRVWPLRARVAETRPLRACLKRCGRNGGGCHPPTGSHSRRRIGAEARRSGARRALGCEERGGGVRRSQVGVGTAPVYQALHLANSVFPSEGSGGGSFALASGGLPAAAVSTVELSVFQAEGTTLCEEVAKFCTFGRLCVFRGMLTALSREALFTRLQPTTTPDADTWTLLMDGARAPEGLMAADLLWGSSGR</sequence>